<comment type="caution">
    <text evidence="2">The sequence shown here is derived from an EMBL/GenBank/DDBJ whole genome shotgun (WGS) entry which is preliminary data.</text>
</comment>
<gene>
    <name evidence="2" type="ORF">ACFODX_08060</name>
</gene>
<evidence type="ECO:0000313" key="2">
    <source>
        <dbReference type="EMBL" id="MFC3115506.1"/>
    </source>
</evidence>
<evidence type="ECO:0000313" key="3">
    <source>
        <dbReference type="Proteomes" id="UP001595555"/>
    </source>
</evidence>
<dbReference type="Proteomes" id="UP001595555">
    <property type="component" value="Unassembled WGS sequence"/>
</dbReference>
<dbReference type="GO" id="GO:0016740">
    <property type="term" value="F:transferase activity"/>
    <property type="evidence" value="ECO:0007669"/>
    <property type="project" value="UniProtKB-KW"/>
</dbReference>
<protein>
    <submittedName>
        <fullName evidence="2">Polysaccharide pyruvyl transferase family protein</fullName>
    </submittedName>
</protein>
<proteinExistence type="predicted"/>
<reference evidence="3" key="1">
    <citation type="journal article" date="2019" name="Int. J. Syst. Evol. Microbiol.">
        <title>The Global Catalogue of Microorganisms (GCM) 10K type strain sequencing project: providing services to taxonomists for standard genome sequencing and annotation.</title>
        <authorList>
            <consortium name="The Broad Institute Genomics Platform"/>
            <consortium name="The Broad Institute Genome Sequencing Center for Infectious Disease"/>
            <person name="Wu L."/>
            <person name="Ma J."/>
        </authorList>
    </citation>
    <scope>NUCLEOTIDE SEQUENCE [LARGE SCALE GENOMIC DNA]</scope>
    <source>
        <strain evidence="3">KCTC 52237</strain>
    </source>
</reference>
<name>A0ABV7FFC3_9GAMM</name>
<dbReference type="InterPro" id="IPR007345">
    <property type="entry name" value="Polysacch_pyruvyl_Trfase"/>
</dbReference>
<dbReference type="Pfam" id="PF04230">
    <property type="entry name" value="PS_pyruv_trans"/>
    <property type="match status" value="1"/>
</dbReference>
<keyword evidence="2" id="KW-0808">Transferase</keyword>
<dbReference type="RefSeq" id="WP_378117858.1">
    <property type="nucleotide sequence ID" value="NZ_JBHRTF010000003.1"/>
</dbReference>
<accession>A0ABV7FFC3</accession>
<organism evidence="2 3">
    <name type="scientific">Cellvibrio fontiphilus</name>
    <dbReference type="NCBI Taxonomy" id="1815559"/>
    <lineage>
        <taxon>Bacteria</taxon>
        <taxon>Pseudomonadati</taxon>
        <taxon>Pseudomonadota</taxon>
        <taxon>Gammaproteobacteria</taxon>
        <taxon>Cellvibrionales</taxon>
        <taxon>Cellvibrionaceae</taxon>
        <taxon>Cellvibrio</taxon>
    </lineage>
</organism>
<feature type="domain" description="Polysaccharide pyruvyl transferase" evidence="1">
    <location>
        <begin position="34"/>
        <end position="313"/>
    </location>
</feature>
<sequence>MKVLHVASFTGNIGDNANHIGMRSRLEAVLGARPEYTELEIRYCYQIYTGEHRWFFDDDFVEKANAHDLIIIGGGNFFEPWITDSATATTINITNERLEKISKPLVFYGVGFDIHKGATTENLKKFSSFLCQCIKQSNVFVSFRNDGSLKNLKLAYPDRPDLWSAIDVVPDGGFFYKVGKTPSPYISGESFWGINIASDMESLRFPAGQISGITWKEFLTEFAGFLQQSLEKNPQLKLIFFPHIFRDVLSIGEFMTYMDDRLCRDRVVVAPFSCGWGACNHLFSLYQRCELVLGMRFHTNVCSIAMNIPAIPLVSYPKLKDLYEELGFEERVAVVNRRGFSEELSVLSSLVNKNSVRKSNKDLIVKLGAIADSFFEKIKVHSFS</sequence>
<keyword evidence="3" id="KW-1185">Reference proteome</keyword>
<evidence type="ECO:0000259" key="1">
    <source>
        <dbReference type="Pfam" id="PF04230"/>
    </source>
</evidence>
<dbReference type="EMBL" id="JBHRTF010000003">
    <property type="protein sequence ID" value="MFC3115506.1"/>
    <property type="molecule type" value="Genomic_DNA"/>
</dbReference>